<name>A0A101PR45_STRCK</name>
<dbReference type="RefSeq" id="WP_014669190.1">
    <property type="nucleotide sequence ID" value="NZ_KQ948375.1"/>
</dbReference>
<proteinExistence type="predicted"/>
<feature type="domain" description="HTH cro/C1-type" evidence="1">
    <location>
        <begin position="57"/>
        <end position="95"/>
    </location>
</feature>
<reference evidence="2 3" key="1">
    <citation type="submission" date="2015-10" db="EMBL/GenBank/DDBJ databases">
        <title>Draft genome sequence of Streptomyces corchorusii DSM 40340, type strain for the species Streptomyces corchorusii.</title>
        <authorList>
            <person name="Ruckert C."/>
            <person name="Winkler A."/>
            <person name="Kalinowski J."/>
            <person name="Kampfer P."/>
            <person name="Glaeser S."/>
        </authorList>
    </citation>
    <scope>NUCLEOTIDE SEQUENCE [LARGE SCALE GENOMIC DNA]</scope>
    <source>
        <strain evidence="2 3">DSM 40340</strain>
    </source>
</reference>
<dbReference type="AlphaFoldDB" id="A0A101PR45"/>
<accession>A0A101PR45</accession>
<dbReference type="Pfam" id="PF01381">
    <property type="entry name" value="HTH_3"/>
    <property type="match status" value="1"/>
</dbReference>
<gene>
    <name evidence="2" type="ORF">AQJ11_40735</name>
</gene>
<dbReference type="EMBL" id="LMWP01000062">
    <property type="protein sequence ID" value="KUN16141.1"/>
    <property type="molecule type" value="Genomic_DNA"/>
</dbReference>
<comment type="caution">
    <text evidence="2">The sequence shown here is derived from an EMBL/GenBank/DDBJ whole genome shotgun (WGS) entry which is preliminary data.</text>
</comment>
<evidence type="ECO:0000259" key="1">
    <source>
        <dbReference type="Pfam" id="PF01381"/>
    </source>
</evidence>
<organism evidence="2 3">
    <name type="scientific">Streptomyces corchorusii</name>
    <name type="common">Streptomyces chibaensis</name>
    <dbReference type="NCBI Taxonomy" id="1903"/>
    <lineage>
        <taxon>Bacteria</taxon>
        <taxon>Bacillati</taxon>
        <taxon>Actinomycetota</taxon>
        <taxon>Actinomycetes</taxon>
        <taxon>Kitasatosporales</taxon>
        <taxon>Streptomycetaceae</taxon>
        <taxon>Streptomyces</taxon>
    </lineage>
</organism>
<keyword evidence="3" id="KW-1185">Reference proteome</keyword>
<protein>
    <recommendedName>
        <fullName evidence="1">HTH cro/C1-type domain-containing protein</fullName>
    </recommendedName>
</protein>
<dbReference type="InterPro" id="IPR001387">
    <property type="entry name" value="Cro/C1-type_HTH"/>
</dbReference>
<sequence>MPERTLNFGAYGARGIKGYEAVARQLDALAGFVATPVTARRGLLARLRYLTRSDQSRQAARAAGLTVTDRTLRAWLRGERNPSKRNLERIETAYRAVRRQNVSRYLLARLNREGRGTRVEFHPLNQSQVLRPRQRVVAYRTLNVRRWDRIVEAWAAGDAQALDDAWIYDAVVDLGSEWGQYEYVTNIGFAA</sequence>
<dbReference type="Proteomes" id="UP000053398">
    <property type="component" value="Unassembled WGS sequence"/>
</dbReference>
<evidence type="ECO:0000313" key="2">
    <source>
        <dbReference type="EMBL" id="KUN16141.1"/>
    </source>
</evidence>
<evidence type="ECO:0000313" key="3">
    <source>
        <dbReference type="Proteomes" id="UP000053398"/>
    </source>
</evidence>